<protein>
    <submittedName>
        <fullName evidence="1">Uncharacterized protein</fullName>
    </submittedName>
</protein>
<dbReference type="Proteomes" id="UP000291084">
    <property type="component" value="Chromosome 8"/>
</dbReference>
<evidence type="ECO:0000313" key="2">
    <source>
        <dbReference type="Proteomes" id="UP000291084"/>
    </source>
</evidence>
<reference evidence="1 2" key="1">
    <citation type="journal article" date="2015" name="Sci. Rep.">
        <title>The power of single molecule real-time sequencing technology in the de novo assembly of a eukaryotic genome.</title>
        <authorList>
            <person name="Sakai H."/>
            <person name="Naito K."/>
            <person name="Ogiso-Tanaka E."/>
            <person name="Takahashi Y."/>
            <person name="Iseki K."/>
            <person name="Muto C."/>
            <person name="Satou K."/>
            <person name="Teruya K."/>
            <person name="Shiroma A."/>
            <person name="Shimoji M."/>
            <person name="Hirano T."/>
            <person name="Itoh T."/>
            <person name="Kaga A."/>
            <person name="Tomooka N."/>
        </authorList>
    </citation>
    <scope>NUCLEOTIDE SEQUENCE [LARGE SCALE GENOMIC DNA]</scope>
    <source>
        <strain evidence="2">cv. Shumari</strain>
    </source>
</reference>
<proteinExistence type="predicted"/>
<sequence length="99" mass="11439">MYVCMLYVCIHTRKFLSMKVIFCRLKLESFSLEVLLQVFVRVVVLLLWIQEHLCLLLENYSKIEEAKIEELMKAVADSSAKVIVNGGVVGEMALHFCDR</sequence>
<name>A0A0S3ST05_PHAAN</name>
<dbReference type="EMBL" id="AP015041">
    <property type="protein sequence ID" value="BAT95976.1"/>
    <property type="molecule type" value="Genomic_DNA"/>
</dbReference>
<evidence type="ECO:0000313" key="1">
    <source>
        <dbReference type="EMBL" id="BAT95976.1"/>
    </source>
</evidence>
<dbReference type="AlphaFoldDB" id="A0A0S3ST05"/>
<gene>
    <name evidence="1" type="primary">Vigan.08G283300</name>
    <name evidence="1" type="ORF">VIGAN_08283300</name>
</gene>
<organism evidence="1 2">
    <name type="scientific">Vigna angularis var. angularis</name>
    <dbReference type="NCBI Taxonomy" id="157739"/>
    <lineage>
        <taxon>Eukaryota</taxon>
        <taxon>Viridiplantae</taxon>
        <taxon>Streptophyta</taxon>
        <taxon>Embryophyta</taxon>
        <taxon>Tracheophyta</taxon>
        <taxon>Spermatophyta</taxon>
        <taxon>Magnoliopsida</taxon>
        <taxon>eudicotyledons</taxon>
        <taxon>Gunneridae</taxon>
        <taxon>Pentapetalae</taxon>
        <taxon>rosids</taxon>
        <taxon>fabids</taxon>
        <taxon>Fabales</taxon>
        <taxon>Fabaceae</taxon>
        <taxon>Papilionoideae</taxon>
        <taxon>50 kb inversion clade</taxon>
        <taxon>NPAAA clade</taxon>
        <taxon>indigoferoid/millettioid clade</taxon>
        <taxon>Phaseoleae</taxon>
        <taxon>Vigna</taxon>
    </lineage>
</organism>
<dbReference type="InterPro" id="IPR027409">
    <property type="entry name" value="GroEL-like_apical_dom_sf"/>
</dbReference>
<dbReference type="SUPFAM" id="SSF52029">
    <property type="entry name" value="GroEL apical domain-like"/>
    <property type="match status" value="1"/>
</dbReference>
<keyword evidence="2" id="KW-1185">Reference proteome</keyword>
<accession>A0A0S3ST05</accession>